<comment type="caution">
    <text evidence="1">The sequence shown here is derived from an EMBL/GenBank/DDBJ whole genome shotgun (WGS) entry which is preliminary data.</text>
</comment>
<evidence type="ECO:0000313" key="1">
    <source>
        <dbReference type="EMBL" id="RCW73792.1"/>
    </source>
</evidence>
<sequence length="36" mass="3981">MKSDRFRRRLRVALGRVVSVVLLVLLPAASCVISQA</sequence>
<dbReference type="Proteomes" id="UP000252884">
    <property type="component" value="Unassembled WGS sequence"/>
</dbReference>
<keyword evidence="2" id="KW-1185">Reference proteome</keyword>
<gene>
    <name evidence="1" type="ORF">DES41_102106</name>
</gene>
<accession>A0A368Y0R0</accession>
<protein>
    <submittedName>
        <fullName evidence="1">Uncharacterized protein</fullName>
    </submittedName>
</protein>
<organism evidence="1 2">
    <name type="scientific">Pseudorhodoferax soli</name>
    <dbReference type="NCBI Taxonomy" id="545864"/>
    <lineage>
        <taxon>Bacteria</taxon>
        <taxon>Pseudomonadati</taxon>
        <taxon>Pseudomonadota</taxon>
        <taxon>Betaproteobacteria</taxon>
        <taxon>Burkholderiales</taxon>
        <taxon>Comamonadaceae</taxon>
    </lineage>
</organism>
<proteinExistence type="predicted"/>
<dbReference type="AlphaFoldDB" id="A0A368Y0R0"/>
<name>A0A368Y0R0_9BURK</name>
<reference evidence="1 2" key="1">
    <citation type="submission" date="2018-07" db="EMBL/GenBank/DDBJ databases">
        <title>Genomic Encyclopedia of Type Strains, Phase IV (KMG-IV): sequencing the most valuable type-strain genomes for metagenomic binning, comparative biology and taxonomic classification.</title>
        <authorList>
            <person name="Goeker M."/>
        </authorList>
    </citation>
    <scope>NUCLEOTIDE SEQUENCE [LARGE SCALE GENOMIC DNA]</scope>
    <source>
        <strain evidence="1 2">DSM 21634</strain>
    </source>
</reference>
<evidence type="ECO:0000313" key="2">
    <source>
        <dbReference type="Proteomes" id="UP000252884"/>
    </source>
</evidence>
<dbReference type="EMBL" id="QPJK01000002">
    <property type="protein sequence ID" value="RCW73792.1"/>
    <property type="molecule type" value="Genomic_DNA"/>
</dbReference>